<dbReference type="InterPro" id="IPR008906">
    <property type="entry name" value="HATC_C_dom"/>
</dbReference>
<dbReference type="GO" id="GO:0046983">
    <property type="term" value="F:protein dimerization activity"/>
    <property type="evidence" value="ECO:0007669"/>
    <property type="project" value="InterPro"/>
</dbReference>
<feature type="signal peptide" evidence="2">
    <location>
        <begin position="1"/>
        <end position="30"/>
    </location>
</feature>
<evidence type="ECO:0000313" key="5">
    <source>
        <dbReference type="Proteomes" id="UP000829196"/>
    </source>
</evidence>
<keyword evidence="1" id="KW-0812">Transmembrane</keyword>
<dbReference type="OrthoDB" id="3259198at2759"/>
<dbReference type="SUPFAM" id="SSF53098">
    <property type="entry name" value="Ribonuclease H-like"/>
    <property type="match status" value="1"/>
</dbReference>
<evidence type="ECO:0000256" key="1">
    <source>
        <dbReference type="SAM" id="Phobius"/>
    </source>
</evidence>
<gene>
    <name evidence="4" type="ORF">KFK09_011647</name>
</gene>
<keyword evidence="1" id="KW-0472">Membrane</keyword>
<reference evidence="4" key="1">
    <citation type="journal article" date="2022" name="Front. Genet.">
        <title>Chromosome-Scale Assembly of the Dendrobium nobile Genome Provides Insights Into the Molecular Mechanism of the Biosynthesis of the Medicinal Active Ingredient of Dendrobium.</title>
        <authorList>
            <person name="Xu Q."/>
            <person name="Niu S.-C."/>
            <person name="Li K.-L."/>
            <person name="Zheng P.-J."/>
            <person name="Zhang X.-J."/>
            <person name="Jia Y."/>
            <person name="Liu Y."/>
            <person name="Niu Y.-X."/>
            <person name="Yu L.-H."/>
            <person name="Chen D.-F."/>
            <person name="Zhang G.-Q."/>
        </authorList>
    </citation>
    <scope>NUCLEOTIDE SEQUENCE</scope>
    <source>
        <tissue evidence="4">Leaf</tissue>
    </source>
</reference>
<feature type="chain" id="PRO_5035862155" description="HAT C-terminal dimerisation domain-containing protein" evidence="2">
    <location>
        <begin position="31"/>
        <end position="329"/>
    </location>
</feature>
<keyword evidence="5" id="KW-1185">Reference proteome</keyword>
<keyword evidence="2" id="KW-0732">Signal</keyword>
<dbReference type="Pfam" id="PF05699">
    <property type="entry name" value="Dimer_Tnp_hAT"/>
    <property type="match status" value="1"/>
</dbReference>
<keyword evidence="1" id="KW-1133">Transmembrane helix</keyword>
<feature type="transmembrane region" description="Helical" evidence="1">
    <location>
        <begin position="264"/>
        <end position="283"/>
    </location>
</feature>
<protein>
    <recommendedName>
        <fullName evidence="3">HAT C-terminal dimerisation domain-containing protein</fullName>
    </recommendedName>
</protein>
<dbReference type="EMBL" id="JAGYWB010000009">
    <property type="protein sequence ID" value="KAI0511029.1"/>
    <property type="molecule type" value="Genomic_DNA"/>
</dbReference>
<evidence type="ECO:0000256" key="2">
    <source>
        <dbReference type="SAM" id="SignalP"/>
    </source>
</evidence>
<feature type="domain" description="HAT C-terminal dimerisation" evidence="3">
    <location>
        <begin position="113"/>
        <end position="195"/>
    </location>
</feature>
<accession>A0A8T3BD62</accession>
<proteinExistence type="predicted"/>
<dbReference type="PANTHER" id="PTHR23272">
    <property type="entry name" value="BED FINGER-RELATED"/>
    <property type="match status" value="1"/>
</dbReference>
<dbReference type="AlphaFoldDB" id="A0A8T3BD62"/>
<dbReference type="InterPro" id="IPR012337">
    <property type="entry name" value="RNaseH-like_sf"/>
</dbReference>
<dbReference type="Proteomes" id="UP000829196">
    <property type="component" value="Unassembled WGS sequence"/>
</dbReference>
<name>A0A8T3BD62_DENNO</name>
<evidence type="ECO:0000259" key="3">
    <source>
        <dbReference type="Pfam" id="PF05699"/>
    </source>
</evidence>
<sequence>MAAAARSWYSASMTSYFLLKAFLILKACKSMEDSNTLPKHFIDENEEVDIKDNVVEPSNDGSVVLKKRGRMTSKMVNKDVNVKNVVHNTCVRVKMGLDFDSFEEEVYMPKKSELEIYLDEPKLDRKIELDILNLWKGNQYRFPEVYAMARDVLCIPITTVASESAFSNSGRILDQYRSSLKPDIVEALVCAKDWLYGDKVLHNPELEAMTEDILALTVTRVEDEPGESSVINIAANSLSCFAEFGSIFLLFAELLFYISKMIVYFYTCLIDFMLDCWIAGLLVRWRVVAGLLEQWSLEAGLLETWSSGGWTAGMLEQWSLEARQPGLLE</sequence>
<comment type="caution">
    <text evidence="4">The sequence shown here is derived from an EMBL/GenBank/DDBJ whole genome shotgun (WGS) entry which is preliminary data.</text>
</comment>
<dbReference type="PANTHER" id="PTHR23272:SF184">
    <property type="entry name" value="OS03G0311250 PROTEIN"/>
    <property type="match status" value="1"/>
</dbReference>
<organism evidence="4 5">
    <name type="scientific">Dendrobium nobile</name>
    <name type="common">Orchid</name>
    <dbReference type="NCBI Taxonomy" id="94219"/>
    <lineage>
        <taxon>Eukaryota</taxon>
        <taxon>Viridiplantae</taxon>
        <taxon>Streptophyta</taxon>
        <taxon>Embryophyta</taxon>
        <taxon>Tracheophyta</taxon>
        <taxon>Spermatophyta</taxon>
        <taxon>Magnoliopsida</taxon>
        <taxon>Liliopsida</taxon>
        <taxon>Asparagales</taxon>
        <taxon>Orchidaceae</taxon>
        <taxon>Epidendroideae</taxon>
        <taxon>Malaxideae</taxon>
        <taxon>Dendrobiinae</taxon>
        <taxon>Dendrobium</taxon>
    </lineage>
</organism>
<evidence type="ECO:0000313" key="4">
    <source>
        <dbReference type="EMBL" id="KAI0511029.1"/>
    </source>
</evidence>